<dbReference type="InterPro" id="IPR011626">
    <property type="entry name" value="Alpha-macroglobulin_TED"/>
</dbReference>
<evidence type="ECO:0000256" key="4">
    <source>
        <dbReference type="ARBA" id="ARBA00022966"/>
    </source>
</evidence>
<dbReference type="Pfam" id="PF01759">
    <property type="entry name" value="NTR"/>
    <property type="match status" value="1"/>
</dbReference>
<dbReference type="PROSITE" id="PS00477">
    <property type="entry name" value="ALPHA_2_MACROGLOBULIN"/>
    <property type="match status" value="1"/>
</dbReference>
<dbReference type="Gene3D" id="2.60.40.1930">
    <property type="match status" value="4"/>
</dbReference>
<dbReference type="Gene3D" id="2.60.120.1540">
    <property type="match status" value="2"/>
</dbReference>
<dbReference type="FunCoup" id="F6WUR8">
    <property type="interactions" value="878"/>
</dbReference>
<keyword evidence="3" id="KW-0180">Complement pathway</keyword>
<sequence length="1529" mass="167806">MSHLLPSSFTLVTPNVLRVGSKETIVVEAPGATAPLEVKVRLWDFPQKTALLDEATARLGPKNQGLALVTVKSLPKDFKGKQHVYVQAEFPDAPLEQVLLLSFNSGYIFTQTDKTLYAPGNTGTGPPGRPPSGNPDGIVMEKFHMISMNHSGIIPGNYKLPDITNLGTWKIVSAFQHTPQKSFTAEFEVKEYGTSSSPVPGRTCITLPHALLCPVLRFLYGKPVEGQAFVLFGLMKKEEKKSLPRVSEVSYPKLVRDISALPSHFSCLLPTQLSVSDPDGSPAAGVPVSTDAPWALSGVTQADGTLELVINTPVHDSSLELRVRTTTPHIPAHRQVLAFWKVLAYQPQDSSKNYLHLSVPRGQAQPGKPLNVNFHLQSNSADVQRSVDYFIYLVVNKGRIVKAGRQPRLVGQGLVSLVLPITPTLIPSFRLVAYYRVPGTGEIVADSLWVDLADTCMGTLRVTEATPGAGRVHLPGEHSKIKVQGDPGASVGLVVVDKALYILSKKKPLSQAKIWDAVEKSDLGCGWGGGANSRSVFAEAGLGLQTHSGTELRRDHLPISLPETHCSPTGHRRRRRSPLLSQEKAEYQDQQLRRCCEDGMQENSMGYSCARRSHYILEGQACVTAFLACCHHIFGGVLLPKKTLLSSKEEFLQYDNIISRSQFPESWLWQMETLPLEVDREGLASKMVDLYLKDSITTWEVLAVSLAQERGLCVAAPYDITVMKDVFIDLRLPYSVVRNEQVAVRAVLYNHASQDIRVRVELMHNPKLCSASSPTRPFQQEVMVPAGKSHAINYVLIPIELGEAEVEVKAALRGFPMDDGVRKLLRVVVSEGKGKSEAGKDGEKDKLGMGAGQQLERVEPLDLSDVVPNTEPVTFISIKGDPLADTVENSIDGANLQHLIRVPSGCGEQNMIGMTPSVIATHYLDATGQWDRIGVERRSEAIRLIKQGYTQQMVYRKADDSYAAFTNRPASTWLTAYVVKVFASASSLVPVNPEVLCGAVKWLILEKQKPDGKFQEDAPVIHGEMVVQSLREPSPPGGGGPGDTLPQAQLADQWWVPRDGLSRLLFAGGTHWPDPQSHLYTLEATAYALLALLKMGRWELATPIAQWLVEQQYYGGGYGSTQATITVFQALAQYQLTTPPAQDTTLDITLNLLGRSHTTHWRIHSDDSMLARTEQVGSSKVPGPAPLQVMTVYYQPLSDATAQCKNFDLRVSVRNAPESGTATPRLSDVGPYPISLCGSWPLPSFHPGCRYLGAAAATMTILDVSMLTGFSPDTGDLEKLSNQVDRYISQFELDTALSERGSLIIYLDKVSRTEEECLMFKAHQHFQVGLIQPASVTIYEYYAPENRCTRFYHPTKAGGLLSTFCQDATCRCMEEHCTLMKKFEGHVTVTERVEAACEGGMDYGMTQTLSLEPSNPLGRGWGGKVSGAGLQGKSRRFVSPIACQESLGLVMHQTYLIWGHGRDLWNLKPEMAYLLGSNTWIEWWPHPDECGAGGRATMAQTGKPEPNPSARCSDLQAFALHMQTRGCPN</sequence>
<keyword evidence="6" id="KW-0179">Complement alternate pathway</keyword>
<dbReference type="SUPFAM" id="SSF49410">
    <property type="entry name" value="Alpha-macroglobulin receptor domain"/>
    <property type="match status" value="1"/>
</dbReference>
<dbReference type="InterPro" id="IPR019742">
    <property type="entry name" value="MacrogloblnA2_CS"/>
</dbReference>
<dbReference type="InterPro" id="IPR000020">
    <property type="entry name" value="Anaphylatoxin/fibulin"/>
</dbReference>
<dbReference type="SMART" id="SM00104">
    <property type="entry name" value="ANATO"/>
    <property type="match status" value="1"/>
</dbReference>
<keyword evidence="11" id="KW-1185">Reference proteome</keyword>
<dbReference type="InterPro" id="IPR040839">
    <property type="entry name" value="MG4"/>
</dbReference>
<keyword evidence="7" id="KW-0395">Inflammatory response</keyword>
<evidence type="ECO:0000256" key="7">
    <source>
        <dbReference type="ARBA" id="ARBA00023198"/>
    </source>
</evidence>
<evidence type="ECO:0000256" key="8">
    <source>
        <dbReference type="SAM" id="MobiDB-lite"/>
    </source>
</evidence>
<dbReference type="Gene3D" id="2.60.40.690">
    <property type="entry name" value="Alpha-macroglobulin, receptor-binding domain"/>
    <property type="match status" value="1"/>
</dbReference>
<feature type="region of interest" description="Disordered" evidence="8">
    <location>
        <begin position="560"/>
        <end position="584"/>
    </location>
</feature>
<dbReference type="Gene3D" id="6.20.50.160">
    <property type="match status" value="1"/>
</dbReference>
<dbReference type="STRING" id="9258.ENSOANP00000009733"/>
<keyword evidence="4" id="KW-0882">Thioester bond</keyword>
<dbReference type="GO" id="GO:0006954">
    <property type="term" value="P:inflammatory response"/>
    <property type="evidence" value="ECO:0007669"/>
    <property type="project" value="UniProtKB-KW"/>
</dbReference>
<dbReference type="InterPro" id="IPR047565">
    <property type="entry name" value="Alpha-macroglob_thiol-ester_cl"/>
</dbReference>
<keyword evidence="6" id="KW-0399">Innate immunity</keyword>
<evidence type="ECO:0000259" key="9">
    <source>
        <dbReference type="PROSITE" id="PS01178"/>
    </source>
</evidence>
<dbReference type="Proteomes" id="UP000002279">
    <property type="component" value="Chromosome X1"/>
</dbReference>
<keyword evidence="5" id="KW-1015">Disulfide bond</keyword>
<dbReference type="SMART" id="SM01419">
    <property type="entry name" value="Thiol-ester_cl"/>
    <property type="match status" value="1"/>
</dbReference>
<organism evidence="10 11">
    <name type="scientific">Ornithorhynchus anatinus</name>
    <name type="common">Duckbill platypus</name>
    <dbReference type="NCBI Taxonomy" id="9258"/>
    <lineage>
        <taxon>Eukaryota</taxon>
        <taxon>Metazoa</taxon>
        <taxon>Chordata</taxon>
        <taxon>Craniata</taxon>
        <taxon>Vertebrata</taxon>
        <taxon>Euteleostomi</taxon>
        <taxon>Mammalia</taxon>
        <taxon>Monotremata</taxon>
        <taxon>Ornithorhynchidae</taxon>
        <taxon>Ornithorhynchus</taxon>
    </lineage>
</organism>
<dbReference type="GO" id="GO:0004866">
    <property type="term" value="F:endopeptidase inhibitor activity"/>
    <property type="evidence" value="ECO:0007669"/>
    <property type="project" value="InterPro"/>
</dbReference>
<keyword evidence="2" id="KW-0964">Secreted</keyword>
<dbReference type="FunFam" id="2.60.40.10:FF:000155">
    <property type="entry name" value="complement C3 isoform X1"/>
    <property type="match status" value="1"/>
</dbReference>
<evidence type="ECO:0000256" key="6">
    <source>
        <dbReference type="ARBA" id="ARBA00023162"/>
    </source>
</evidence>
<reference evidence="10" key="3">
    <citation type="submission" date="2025-09" db="UniProtKB">
        <authorList>
            <consortium name="Ensembl"/>
        </authorList>
    </citation>
    <scope>IDENTIFICATION</scope>
    <source>
        <strain evidence="10">Glennie</strain>
    </source>
</reference>
<dbReference type="InterPro" id="IPR018081">
    <property type="entry name" value="Anaphylatoxin_comp_syst"/>
</dbReference>
<protein>
    <recommendedName>
        <fullName evidence="9">Anaphylatoxin-like domain-containing protein</fullName>
    </recommendedName>
</protein>
<dbReference type="GeneTree" id="ENSGT00940000154063"/>
<dbReference type="SMART" id="SM01359">
    <property type="entry name" value="A2M_N_2"/>
    <property type="match status" value="1"/>
</dbReference>
<dbReference type="Gene3D" id="1.50.10.20">
    <property type="match status" value="2"/>
</dbReference>
<dbReference type="InterPro" id="IPR011625">
    <property type="entry name" value="A2M_N_BRD"/>
</dbReference>
<dbReference type="PANTHER" id="PTHR11412:SF81">
    <property type="entry name" value="COMPLEMENT C3"/>
    <property type="match status" value="1"/>
</dbReference>
<dbReference type="SMART" id="SM00643">
    <property type="entry name" value="C345C"/>
    <property type="match status" value="1"/>
</dbReference>
<dbReference type="InterPro" id="IPR018933">
    <property type="entry name" value="Netrin_module_non-TIMP"/>
</dbReference>
<dbReference type="eggNOG" id="KOG1366">
    <property type="taxonomic scope" value="Eukaryota"/>
</dbReference>
<dbReference type="PANTHER" id="PTHR11412">
    <property type="entry name" value="MACROGLOBULIN / COMPLEMENT"/>
    <property type="match status" value="1"/>
</dbReference>
<dbReference type="Pfam" id="PF00207">
    <property type="entry name" value="A2M"/>
    <property type="match status" value="1"/>
</dbReference>
<dbReference type="Gene3D" id="1.20.91.20">
    <property type="entry name" value="Anaphylotoxins (complement system)"/>
    <property type="match status" value="1"/>
</dbReference>
<dbReference type="Pfam" id="PF17790">
    <property type="entry name" value="MG1"/>
    <property type="match status" value="1"/>
</dbReference>
<dbReference type="Gene3D" id="2.60.40.1940">
    <property type="match status" value="1"/>
</dbReference>
<proteinExistence type="predicted"/>
<dbReference type="InterPro" id="IPR036595">
    <property type="entry name" value="A-macroglobulin_rcpt-bd_sf"/>
</dbReference>
<dbReference type="CDD" id="cd00017">
    <property type="entry name" value="ANATO"/>
    <property type="match status" value="1"/>
</dbReference>
<dbReference type="PROSITE" id="PS01177">
    <property type="entry name" value="ANAPHYLATOXIN_1"/>
    <property type="match status" value="1"/>
</dbReference>
<dbReference type="SMART" id="SM01361">
    <property type="entry name" value="A2M_recep"/>
    <property type="match status" value="1"/>
</dbReference>
<dbReference type="Gene3D" id="2.40.50.120">
    <property type="match status" value="1"/>
</dbReference>
<evidence type="ECO:0000313" key="11">
    <source>
        <dbReference type="Proteomes" id="UP000002279"/>
    </source>
</evidence>
<dbReference type="Bgee" id="ENSOANG00000006102">
    <property type="expression patterns" value="Expressed in liver and 1 other cell type or tissue"/>
</dbReference>
<feature type="domain" description="Anaphylatoxin-like" evidence="9">
    <location>
        <begin position="595"/>
        <end position="630"/>
    </location>
</feature>
<dbReference type="SUPFAM" id="SSF48239">
    <property type="entry name" value="Terpenoid cyclases/Protein prenyltransferases"/>
    <property type="match status" value="1"/>
</dbReference>
<dbReference type="Gene3D" id="2.60.40.10">
    <property type="entry name" value="Immunoglobulins"/>
    <property type="match status" value="2"/>
</dbReference>
<dbReference type="Pfam" id="PF01821">
    <property type="entry name" value="ANATO"/>
    <property type="match status" value="1"/>
</dbReference>
<dbReference type="InterPro" id="IPR013783">
    <property type="entry name" value="Ig-like_fold"/>
</dbReference>
<dbReference type="SMART" id="SM01360">
    <property type="entry name" value="A2M"/>
    <property type="match status" value="1"/>
</dbReference>
<dbReference type="SUPFAM" id="SSF47686">
    <property type="entry name" value="Anaphylotoxins (complement system)"/>
    <property type="match status" value="1"/>
</dbReference>
<dbReference type="HOGENOM" id="CLU_001634_4_0_1"/>
<accession>F6WUR8</accession>
<dbReference type="Pfam" id="PF17789">
    <property type="entry name" value="MG4"/>
    <property type="match status" value="1"/>
</dbReference>
<dbReference type="InterPro" id="IPR009048">
    <property type="entry name" value="A-macroglobulin_rcpt-bd"/>
</dbReference>
<dbReference type="FunFam" id="2.20.130.20:FF:000001">
    <property type="entry name" value="Complement C3"/>
    <property type="match status" value="1"/>
</dbReference>
<dbReference type="PROSITE" id="PS01178">
    <property type="entry name" value="ANAPHYLATOXIN_2"/>
    <property type="match status" value="1"/>
</dbReference>
<evidence type="ECO:0000313" key="10">
    <source>
        <dbReference type="Ensembl" id="ENSOANP00000009733.3"/>
    </source>
</evidence>
<dbReference type="Pfam" id="PF07678">
    <property type="entry name" value="TED_complement"/>
    <property type="match status" value="2"/>
</dbReference>
<dbReference type="InterPro" id="IPR008993">
    <property type="entry name" value="TIMP-like_OB-fold"/>
</dbReference>
<evidence type="ECO:0000256" key="1">
    <source>
        <dbReference type="ARBA" id="ARBA00004613"/>
    </source>
</evidence>
<keyword evidence="6" id="KW-0391">Immunity</keyword>
<evidence type="ECO:0000256" key="3">
    <source>
        <dbReference type="ARBA" id="ARBA00022875"/>
    </source>
</evidence>
<dbReference type="Pfam" id="PF07703">
    <property type="entry name" value="A2M_BRD"/>
    <property type="match status" value="1"/>
</dbReference>
<name>F6WUR8_ORNAN</name>
<dbReference type="Ensembl" id="ENSOANT00000009735.3">
    <property type="protein sequence ID" value="ENSOANP00000009733.3"/>
    <property type="gene ID" value="ENSOANG00000006102.4"/>
</dbReference>
<evidence type="ECO:0000256" key="5">
    <source>
        <dbReference type="ARBA" id="ARBA00023157"/>
    </source>
</evidence>
<dbReference type="Pfam" id="PF07677">
    <property type="entry name" value="A2M_recep"/>
    <property type="match status" value="1"/>
</dbReference>
<reference evidence="10" key="2">
    <citation type="submission" date="2025-08" db="UniProtKB">
        <authorList>
            <consortium name="Ensembl"/>
        </authorList>
    </citation>
    <scope>IDENTIFICATION</scope>
    <source>
        <strain evidence="10">Glennie</strain>
    </source>
</reference>
<dbReference type="GO" id="GO:0006957">
    <property type="term" value="P:complement activation, alternative pathway"/>
    <property type="evidence" value="ECO:0007669"/>
    <property type="project" value="UniProtKB-KW"/>
</dbReference>
<dbReference type="InParanoid" id="F6WUR8"/>
<dbReference type="InterPro" id="IPR001599">
    <property type="entry name" value="Macroglobln_a2"/>
</dbReference>
<dbReference type="GO" id="GO:0005615">
    <property type="term" value="C:extracellular space"/>
    <property type="evidence" value="ECO:0007669"/>
    <property type="project" value="InterPro"/>
</dbReference>
<dbReference type="InterPro" id="IPR041425">
    <property type="entry name" value="C3/4/5_MG1"/>
</dbReference>
<reference evidence="10 11" key="1">
    <citation type="journal article" date="2008" name="Nature">
        <title>Genome analysis of the platypus reveals unique signatures of evolution.</title>
        <authorList>
            <person name="Warren W.C."/>
            <person name="Hillier L.W."/>
            <person name="Marshall Graves J.A."/>
            <person name="Birney E."/>
            <person name="Ponting C.P."/>
            <person name="Grutzner F."/>
            <person name="Belov K."/>
            <person name="Miller W."/>
            <person name="Clarke L."/>
            <person name="Chinwalla A.T."/>
            <person name="Yang S.P."/>
            <person name="Heger A."/>
            <person name="Locke D.P."/>
            <person name="Miethke P."/>
            <person name="Waters P.D."/>
            <person name="Veyrunes F."/>
            <person name="Fulton L."/>
            <person name="Fulton B."/>
            <person name="Graves T."/>
            <person name="Wallis J."/>
            <person name="Puente X.S."/>
            <person name="Lopez-Otin C."/>
            <person name="Ordonez G.R."/>
            <person name="Eichler E.E."/>
            <person name="Chen L."/>
            <person name="Cheng Z."/>
            <person name="Deakin J.E."/>
            <person name="Alsop A."/>
            <person name="Thompson K."/>
            <person name="Kirby P."/>
            <person name="Papenfuss A.T."/>
            <person name="Wakefield M.J."/>
            <person name="Olender T."/>
            <person name="Lancet D."/>
            <person name="Huttley G.A."/>
            <person name="Smit A.F."/>
            <person name="Pask A."/>
            <person name="Temple-Smith P."/>
            <person name="Batzer M.A."/>
            <person name="Walker J.A."/>
            <person name="Konkel M.K."/>
            <person name="Harris R.S."/>
            <person name="Whittington C.M."/>
            <person name="Wong E.S."/>
            <person name="Gemmell N.J."/>
            <person name="Buschiazzo E."/>
            <person name="Vargas Jentzsch I.M."/>
            <person name="Merkel A."/>
            <person name="Schmitz J."/>
            <person name="Zemann A."/>
            <person name="Churakov G."/>
            <person name="Kriegs J.O."/>
            <person name="Brosius J."/>
            <person name="Murchison E.P."/>
            <person name="Sachidanandam R."/>
            <person name="Smith C."/>
            <person name="Hannon G.J."/>
            <person name="Tsend-Ayush E."/>
            <person name="McMillan D."/>
            <person name="Attenborough R."/>
            <person name="Rens W."/>
            <person name="Ferguson-Smith M."/>
            <person name="Lefevre C.M."/>
            <person name="Sharp J.A."/>
            <person name="Nicholas K.R."/>
            <person name="Ray D.A."/>
            <person name="Kube M."/>
            <person name="Reinhardt R."/>
            <person name="Pringle T.H."/>
            <person name="Taylor J."/>
            <person name="Jones R.C."/>
            <person name="Nixon B."/>
            <person name="Dacheux J.L."/>
            <person name="Niwa H."/>
            <person name="Sekita Y."/>
            <person name="Huang X."/>
            <person name="Stark A."/>
            <person name="Kheradpour P."/>
            <person name="Kellis M."/>
            <person name="Flicek P."/>
            <person name="Chen Y."/>
            <person name="Webber C."/>
            <person name="Hardison R."/>
            <person name="Nelson J."/>
            <person name="Hallsworth-Pepin K."/>
            <person name="Delehaunty K."/>
            <person name="Markovic C."/>
            <person name="Minx P."/>
            <person name="Feng Y."/>
            <person name="Kremitzki C."/>
            <person name="Mitreva M."/>
            <person name="Glasscock J."/>
            <person name="Wylie T."/>
            <person name="Wohldmann P."/>
            <person name="Thiru P."/>
            <person name="Nhan M.N."/>
            <person name="Pohl C.S."/>
            <person name="Smith S.M."/>
            <person name="Hou S."/>
            <person name="Nefedov M."/>
            <person name="de Jong P.J."/>
            <person name="Renfree M.B."/>
            <person name="Mardis E.R."/>
            <person name="Wilson R.K."/>
        </authorList>
    </citation>
    <scope>NUCLEOTIDE SEQUENCE [LARGE SCALE GENOMIC DNA]</scope>
    <source>
        <strain evidence="10 11">Glennie</strain>
    </source>
</reference>
<dbReference type="GO" id="GO:0006958">
    <property type="term" value="P:complement activation, classical pathway"/>
    <property type="evidence" value="ECO:0007669"/>
    <property type="project" value="UniProtKB-KW"/>
</dbReference>
<dbReference type="InterPro" id="IPR050473">
    <property type="entry name" value="A2M/Complement_sys"/>
</dbReference>
<dbReference type="Gene3D" id="2.20.130.20">
    <property type="match status" value="1"/>
</dbReference>
<dbReference type="SUPFAM" id="SSF50242">
    <property type="entry name" value="TIMP-like"/>
    <property type="match status" value="1"/>
</dbReference>
<evidence type="ECO:0000256" key="2">
    <source>
        <dbReference type="ARBA" id="ARBA00022525"/>
    </source>
</evidence>
<comment type="subcellular location">
    <subcellularLocation>
        <location evidence="1">Secreted</location>
    </subcellularLocation>
</comment>
<dbReference type="InterPro" id="IPR008930">
    <property type="entry name" value="Terpenoid_cyclase/PrenylTrfase"/>
</dbReference>